<protein>
    <submittedName>
        <fullName evidence="1">Uncharacterized protein</fullName>
    </submittedName>
</protein>
<keyword evidence="2" id="KW-1185">Reference proteome</keyword>
<evidence type="ECO:0000313" key="2">
    <source>
        <dbReference type="Proteomes" id="UP000612362"/>
    </source>
</evidence>
<dbReference type="AlphaFoldDB" id="A0A8J3IEN2"/>
<dbReference type="EMBL" id="BNJF01000010">
    <property type="protein sequence ID" value="GHO50973.1"/>
    <property type="molecule type" value="Genomic_DNA"/>
</dbReference>
<name>A0A8J3IEN2_9CHLR</name>
<sequence>MPNTFYLRGLATLCLHLAQGMAYLLSLDFAAAERVLSEARTTVSVTNYHFLNLIVMGMLDCYGDAGGPV</sequence>
<dbReference type="Proteomes" id="UP000612362">
    <property type="component" value="Unassembled WGS sequence"/>
</dbReference>
<comment type="caution">
    <text evidence="1">The sequence shown here is derived from an EMBL/GenBank/DDBJ whole genome shotgun (WGS) entry which is preliminary data.</text>
</comment>
<gene>
    <name evidence="1" type="ORF">KSX_91360</name>
</gene>
<proteinExistence type="predicted"/>
<accession>A0A8J3IEN2</accession>
<evidence type="ECO:0000313" key="1">
    <source>
        <dbReference type="EMBL" id="GHO50973.1"/>
    </source>
</evidence>
<organism evidence="1 2">
    <name type="scientific">Ktedonospora formicarum</name>
    <dbReference type="NCBI Taxonomy" id="2778364"/>
    <lineage>
        <taxon>Bacteria</taxon>
        <taxon>Bacillati</taxon>
        <taxon>Chloroflexota</taxon>
        <taxon>Ktedonobacteria</taxon>
        <taxon>Ktedonobacterales</taxon>
        <taxon>Ktedonobacteraceae</taxon>
        <taxon>Ktedonospora</taxon>
    </lineage>
</organism>
<reference evidence="1" key="1">
    <citation type="submission" date="2020-10" db="EMBL/GenBank/DDBJ databases">
        <title>Taxonomic study of unclassified bacteria belonging to the class Ktedonobacteria.</title>
        <authorList>
            <person name="Yabe S."/>
            <person name="Wang C.M."/>
            <person name="Zheng Y."/>
            <person name="Sakai Y."/>
            <person name="Cavaletti L."/>
            <person name="Monciardini P."/>
            <person name="Donadio S."/>
        </authorList>
    </citation>
    <scope>NUCLEOTIDE SEQUENCE</scope>
    <source>
        <strain evidence="1">SOSP1-1</strain>
    </source>
</reference>